<dbReference type="InterPro" id="IPR003838">
    <property type="entry name" value="ABC3_permease_C"/>
</dbReference>
<feature type="domain" description="ABC3 transporter permease C-terminal" evidence="8">
    <location>
        <begin position="266"/>
        <end position="381"/>
    </location>
</feature>
<dbReference type="Pfam" id="PF02687">
    <property type="entry name" value="FtsX"/>
    <property type="match status" value="2"/>
</dbReference>
<evidence type="ECO:0000256" key="6">
    <source>
        <dbReference type="ARBA" id="ARBA00023136"/>
    </source>
</evidence>
<feature type="transmembrane region" description="Helical" evidence="7">
    <location>
        <begin position="743"/>
        <end position="762"/>
    </location>
</feature>
<protein>
    <submittedName>
        <fullName evidence="10">ABC transporter permease</fullName>
    </submittedName>
</protein>
<dbReference type="InterPro" id="IPR051447">
    <property type="entry name" value="Lipoprotein-release_system"/>
</dbReference>
<evidence type="ECO:0000259" key="8">
    <source>
        <dbReference type="Pfam" id="PF02687"/>
    </source>
</evidence>
<feature type="transmembrane region" description="Helical" evidence="7">
    <location>
        <begin position="354"/>
        <end position="378"/>
    </location>
</feature>
<feature type="transmembrane region" description="Helical" evidence="7">
    <location>
        <begin position="697"/>
        <end position="717"/>
    </location>
</feature>
<evidence type="ECO:0000256" key="3">
    <source>
        <dbReference type="ARBA" id="ARBA00022475"/>
    </source>
</evidence>
<proteinExistence type="inferred from homology"/>
<feature type="transmembrane region" description="Helical" evidence="7">
    <location>
        <begin position="263"/>
        <end position="283"/>
    </location>
</feature>
<dbReference type="PANTHER" id="PTHR30489:SF0">
    <property type="entry name" value="LIPOPROTEIN-RELEASING SYSTEM TRANSMEMBRANE PROTEIN LOLE"/>
    <property type="match status" value="1"/>
</dbReference>
<accession>A0AAU7JNL9</accession>
<feature type="transmembrane region" description="Helical" evidence="7">
    <location>
        <begin position="643"/>
        <end position="667"/>
    </location>
</feature>
<dbReference type="Pfam" id="PF12704">
    <property type="entry name" value="MacB_PCD"/>
    <property type="match status" value="1"/>
</dbReference>
<evidence type="ECO:0000256" key="4">
    <source>
        <dbReference type="ARBA" id="ARBA00022692"/>
    </source>
</evidence>
<gene>
    <name evidence="10" type="ORF">ABEG18_23420</name>
</gene>
<name>A0AAU7JNL9_9HYPH</name>
<keyword evidence="4 7" id="KW-0812">Transmembrane</keyword>
<dbReference type="InterPro" id="IPR025857">
    <property type="entry name" value="MacB_PCD"/>
</dbReference>
<evidence type="ECO:0000313" key="10">
    <source>
        <dbReference type="EMBL" id="XBO41861.1"/>
    </source>
</evidence>
<keyword evidence="3" id="KW-1003">Cell membrane</keyword>
<evidence type="ECO:0000256" key="5">
    <source>
        <dbReference type="ARBA" id="ARBA00022989"/>
    </source>
</evidence>
<dbReference type="GO" id="GO:0098797">
    <property type="term" value="C:plasma membrane protein complex"/>
    <property type="evidence" value="ECO:0007669"/>
    <property type="project" value="TreeGrafter"/>
</dbReference>
<feature type="transmembrane region" description="Helical" evidence="7">
    <location>
        <begin position="426"/>
        <end position="446"/>
    </location>
</feature>
<dbReference type="PANTHER" id="PTHR30489">
    <property type="entry name" value="LIPOPROTEIN-RELEASING SYSTEM TRANSMEMBRANE PROTEIN LOLE"/>
    <property type="match status" value="1"/>
</dbReference>
<evidence type="ECO:0000259" key="9">
    <source>
        <dbReference type="Pfam" id="PF12704"/>
    </source>
</evidence>
<evidence type="ECO:0000256" key="7">
    <source>
        <dbReference type="SAM" id="Phobius"/>
    </source>
</evidence>
<reference evidence="10" key="1">
    <citation type="submission" date="2024-05" db="EMBL/GenBank/DDBJ databases">
        <authorList>
            <person name="Kim S."/>
            <person name="Heo J."/>
            <person name="Choi H."/>
            <person name="Choi Y."/>
            <person name="Kwon S.-W."/>
            <person name="Kim Y."/>
        </authorList>
    </citation>
    <scope>NUCLEOTIDE SEQUENCE</scope>
    <source>
        <strain evidence="10">KACC 23698</strain>
    </source>
</reference>
<feature type="domain" description="ABC3 transporter permease C-terminal" evidence="8">
    <location>
        <begin position="653"/>
        <end position="765"/>
    </location>
</feature>
<dbReference type="GO" id="GO:0044874">
    <property type="term" value="P:lipoprotein localization to outer membrane"/>
    <property type="evidence" value="ECO:0007669"/>
    <property type="project" value="TreeGrafter"/>
</dbReference>
<organism evidence="10">
    <name type="scientific">Alsobacter sp. KACC 23698</name>
    <dbReference type="NCBI Taxonomy" id="3149229"/>
    <lineage>
        <taxon>Bacteria</taxon>
        <taxon>Pseudomonadati</taxon>
        <taxon>Pseudomonadota</taxon>
        <taxon>Alphaproteobacteria</taxon>
        <taxon>Hyphomicrobiales</taxon>
        <taxon>Alsobacteraceae</taxon>
        <taxon>Alsobacter</taxon>
    </lineage>
</organism>
<dbReference type="AlphaFoldDB" id="A0AAU7JNL9"/>
<keyword evidence="6 7" id="KW-0472">Membrane</keyword>
<sequence length="779" mass="83572">MLDRMLLRDLWSLRSQAITVAMLIGTGVTVLVGSVGTYTSLLATQAGYYGASRFADVWAELERAPRSVLARLSEIPGIGVIETRVVKDVRVDWPRSDLSVAGRIVSLPDGGQPVLNRITLQRGRWIDAQRNEVLVSAGFADTWSVEPGDPIRIILNGRLQTFTVAGVAYSPEYVYATRPGNPLPDDRTFAVLWASENAVAPAFDMQGAFNAVAATLAPGAPEREVLAAADAVLDRYGGRGAYGRRDQPSHRFLSDELAEQRTLAITVPAIFFGIAAFLLNVVLGRLVEAQREQIAALKSLGFPSLPIAAHYLKFVLALCGLGCAGGVAMGLWYGHGMLNSYRPFFRFPELAYELPVFVPLLAIGLSVVAAATGALGALRRVLALRPAEAMRPAAPPAFSHILLGRRWRPAVKMALRGLAGRPVRSLLSVLGLAMAVPMIVMGLFWWDALRFMVAVQFDGIDRADAVVSFTDPVAGRAAREIAAIPGVLAVEGQRVAPVRLRAGTAEYRLGLTGLAAGAQLRVPREQDLRPVPVTSVGLTLTRGLAERLGVSVGSQVTVEALDGKRPVAVVPVAALADEILGYNAYIEISALSRLMREDDHITQAAVRVDPNEAYSVWRSLTQRPRVAAVAVKSVWLQVFDEKIAGLVIVSALVLTLFGIIIAAAVVYNSARVALQERAWELASLRVLGFTRGEASGILLAELGVQMLLALPVGLVLAKQMVKGLLALRDNESFQIPAVISDQTYAIAALAVVAAGLGSAFLVRRRVDQLDLVAVLKTRE</sequence>
<dbReference type="RefSeq" id="WP_406858693.1">
    <property type="nucleotide sequence ID" value="NZ_CP157484.1"/>
</dbReference>
<feature type="transmembrane region" description="Helical" evidence="7">
    <location>
        <begin position="20"/>
        <end position="43"/>
    </location>
</feature>
<evidence type="ECO:0000256" key="1">
    <source>
        <dbReference type="ARBA" id="ARBA00004651"/>
    </source>
</evidence>
<feature type="transmembrane region" description="Helical" evidence="7">
    <location>
        <begin position="314"/>
        <end position="334"/>
    </location>
</feature>
<comment type="subcellular location">
    <subcellularLocation>
        <location evidence="1">Cell membrane</location>
        <topology evidence="1">Multi-pass membrane protein</topology>
    </subcellularLocation>
</comment>
<evidence type="ECO:0000256" key="2">
    <source>
        <dbReference type="ARBA" id="ARBA00005236"/>
    </source>
</evidence>
<keyword evidence="5 7" id="KW-1133">Transmembrane helix</keyword>
<feature type="domain" description="MacB-like periplasmic core" evidence="9">
    <location>
        <begin position="20"/>
        <end position="229"/>
    </location>
</feature>
<dbReference type="EMBL" id="CP157484">
    <property type="protein sequence ID" value="XBO41861.1"/>
    <property type="molecule type" value="Genomic_DNA"/>
</dbReference>
<comment type="similarity">
    <text evidence="2">Belongs to the ABC-4 integral membrane protein family. LolC/E subfamily.</text>
</comment>